<dbReference type="PROSITE" id="PS50198">
    <property type="entry name" value="PPIC_PPIASE_2"/>
    <property type="match status" value="1"/>
</dbReference>
<dbReference type="InterPro" id="IPR052029">
    <property type="entry name" value="PpiD_chaperone"/>
</dbReference>
<dbReference type="InterPro" id="IPR000297">
    <property type="entry name" value="PPIase_PpiC"/>
</dbReference>
<keyword evidence="7" id="KW-0143">Chaperone</keyword>
<dbReference type="PANTHER" id="PTHR47529">
    <property type="entry name" value="PEPTIDYL-PROLYL CIS-TRANS ISOMERASE D"/>
    <property type="match status" value="1"/>
</dbReference>
<protein>
    <recommendedName>
        <fullName evidence="9">Periplasmic chaperone PpiD</fullName>
    </recommendedName>
    <alternativeName>
        <fullName evidence="10">Periplasmic folding chaperone</fullName>
    </alternativeName>
</protein>
<evidence type="ECO:0000256" key="9">
    <source>
        <dbReference type="ARBA" id="ARBA00040743"/>
    </source>
</evidence>
<feature type="domain" description="PpiC" evidence="13">
    <location>
        <begin position="265"/>
        <end position="367"/>
    </location>
</feature>
<accession>A0A839HJ44</accession>
<dbReference type="Pfam" id="PF13624">
    <property type="entry name" value="SurA_N_3"/>
    <property type="match status" value="1"/>
</dbReference>
<dbReference type="InterPro" id="IPR027304">
    <property type="entry name" value="Trigger_fact/SurA_dom_sf"/>
</dbReference>
<comment type="subcellular location">
    <subcellularLocation>
        <location evidence="1">Cell inner membrane</location>
        <topology evidence="1">Single-pass type II membrane protein</topology>
        <orientation evidence="1">Periplasmic side</orientation>
    </subcellularLocation>
</comment>
<dbReference type="PROSITE" id="PS01096">
    <property type="entry name" value="PPIC_PPIASE_1"/>
    <property type="match status" value="1"/>
</dbReference>
<evidence type="ECO:0000256" key="3">
    <source>
        <dbReference type="ARBA" id="ARBA00022519"/>
    </source>
</evidence>
<dbReference type="SUPFAM" id="SSF109998">
    <property type="entry name" value="Triger factor/SurA peptide-binding domain-like"/>
    <property type="match status" value="1"/>
</dbReference>
<name>A0A839HJ44_9GAMM</name>
<keyword evidence="11" id="KW-0697">Rotamase</keyword>
<evidence type="ECO:0000256" key="7">
    <source>
        <dbReference type="ARBA" id="ARBA00023186"/>
    </source>
</evidence>
<dbReference type="Gene3D" id="1.10.4030.10">
    <property type="entry name" value="Porin chaperone SurA, peptide-binding domain"/>
    <property type="match status" value="1"/>
</dbReference>
<dbReference type="GO" id="GO:0003755">
    <property type="term" value="F:peptidyl-prolyl cis-trans isomerase activity"/>
    <property type="evidence" value="ECO:0007669"/>
    <property type="project" value="UniProtKB-KW"/>
</dbReference>
<dbReference type="InterPro" id="IPR046357">
    <property type="entry name" value="PPIase_dom_sf"/>
</dbReference>
<keyword evidence="5 12" id="KW-1133">Transmembrane helix</keyword>
<evidence type="ECO:0000256" key="2">
    <source>
        <dbReference type="ARBA" id="ARBA00022475"/>
    </source>
</evidence>
<dbReference type="GO" id="GO:0005886">
    <property type="term" value="C:plasma membrane"/>
    <property type="evidence" value="ECO:0007669"/>
    <property type="project" value="UniProtKB-SubCell"/>
</dbReference>
<dbReference type="AlphaFoldDB" id="A0A839HJ44"/>
<keyword evidence="6 12" id="KW-0472">Membrane</keyword>
<comment type="caution">
    <text evidence="14">The sequence shown here is derived from an EMBL/GenBank/DDBJ whole genome shotgun (WGS) entry which is preliminary data.</text>
</comment>
<dbReference type="Proteomes" id="UP000548632">
    <property type="component" value="Unassembled WGS sequence"/>
</dbReference>
<dbReference type="Pfam" id="PF00639">
    <property type="entry name" value="Rotamase"/>
    <property type="match status" value="1"/>
</dbReference>
<keyword evidence="15" id="KW-1185">Reference proteome</keyword>
<comment type="similarity">
    <text evidence="8">Belongs to the PpiD chaperone family.</text>
</comment>
<sequence>MLQQIRERAQGWFAWVIIILISVPFALWGIQSYLGISSEPLAATVNDTQITEWQFNRRVQQTRQQLRDQLGAAYDPQLFGGQALREQVLARMIRETLLLDVSHTLGLAVSDQLIRGAILAEPAFQHNGQFDKATYERVLQLQGATPTAYEDDLRQRLQTMQLERAITRTAFATTADIDAAVRLLRQQRTVSFVQLPATAFMPKEAPTEAVMQKFYQDNQALFSTPEQVRVNYLQLSTAAAPANSTIDEDTLRARYTERLAEFTTPEQRHVRHILLTVPAEADAAATEAVKQRLLELRHRIVNGEDFATVAQAQSEDTSTAANGGQLGEVKLGMLDPAFEQMAFQLAPKVVSEPVRSRFGYHLIEVTAITPKIVQSFEAVRDQLAQELAKTSAEEQFFDQAERLATLTYETPDSLVPAAEALGLKIETSDWITRMTGGAGMFADPKVIAAAFSDEVLNLAHNSEVLEPDPSQMQALVLRLDEHRTAAVKPFADVREQIVNKIQERAASDAAFAAAQAMLARLQQGEEFAAVAQQFTVTSGGAVSRNSDKVPAAILDHAFTLPRPAVGQASDGAGRLGADAFVVRVTVVEDGALEATAQAEERRVLTAAQAQAHFEQVVADLQRRARIERKIAALTDNATHD</sequence>
<evidence type="ECO:0000313" key="15">
    <source>
        <dbReference type="Proteomes" id="UP000548632"/>
    </source>
</evidence>
<keyword evidence="4 12" id="KW-0812">Transmembrane</keyword>
<keyword evidence="3" id="KW-0997">Cell inner membrane</keyword>
<evidence type="ECO:0000256" key="1">
    <source>
        <dbReference type="ARBA" id="ARBA00004382"/>
    </source>
</evidence>
<proteinExistence type="inferred from homology"/>
<dbReference type="RefSeq" id="WP_182584457.1">
    <property type="nucleotide sequence ID" value="NZ_JABVCQ010000027.1"/>
</dbReference>
<evidence type="ECO:0000256" key="8">
    <source>
        <dbReference type="ARBA" id="ARBA00038408"/>
    </source>
</evidence>
<evidence type="ECO:0000256" key="10">
    <source>
        <dbReference type="ARBA" id="ARBA00042775"/>
    </source>
</evidence>
<dbReference type="PANTHER" id="PTHR47529:SF1">
    <property type="entry name" value="PERIPLASMIC CHAPERONE PPID"/>
    <property type="match status" value="1"/>
</dbReference>
<gene>
    <name evidence="14" type="ORF">HUK38_11395</name>
</gene>
<dbReference type="EMBL" id="JABVCQ010000027">
    <property type="protein sequence ID" value="MBB1126827.1"/>
    <property type="molecule type" value="Genomic_DNA"/>
</dbReference>
<evidence type="ECO:0000256" key="11">
    <source>
        <dbReference type="PROSITE-ProRule" id="PRU00278"/>
    </source>
</evidence>
<feature type="transmembrane region" description="Helical" evidence="12">
    <location>
        <begin position="12"/>
        <end position="30"/>
    </location>
</feature>
<dbReference type="SUPFAM" id="SSF54534">
    <property type="entry name" value="FKBP-like"/>
    <property type="match status" value="1"/>
</dbReference>
<evidence type="ECO:0000259" key="13">
    <source>
        <dbReference type="PROSITE" id="PS50198"/>
    </source>
</evidence>
<keyword evidence="11" id="KW-0413">Isomerase</keyword>
<evidence type="ECO:0000256" key="12">
    <source>
        <dbReference type="SAM" id="Phobius"/>
    </source>
</evidence>
<evidence type="ECO:0000256" key="5">
    <source>
        <dbReference type="ARBA" id="ARBA00022989"/>
    </source>
</evidence>
<keyword evidence="2" id="KW-1003">Cell membrane</keyword>
<reference evidence="14 15" key="1">
    <citation type="journal article" date="2020" name="Arch. Microbiol.">
        <title>The genome sequence of the giant phototrophic gammaproteobacterium Thiospirillum jenense gives insight into its physiological properties and phylogenetic relationships.</title>
        <authorList>
            <person name="Imhoff J.F."/>
            <person name="Meyer T.E."/>
            <person name="Kyndt J.A."/>
        </authorList>
    </citation>
    <scope>NUCLEOTIDE SEQUENCE [LARGE SCALE GENOMIC DNA]</scope>
    <source>
        <strain evidence="14 15">DSM 216</strain>
    </source>
</reference>
<evidence type="ECO:0000313" key="14">
    <source>
        <dbReference type="EMBL" id="MBB1126827.1"/>
    </source>
</evidence>
<organism evidence="14 15">
    <name type="scientific">Thiospirillum jenense</name>
    <dbReference type="NCBI Taxonomy" id="1653858"/>
    <lineage>
        <taxon>Bacteria</taxon>
        <taxon>Pseudomonadati</taxon>
        <taxon>Pseudomonadota</taxon>
        <taxon>Gammaproteobacteria</taxon>
        <taxon>Chromatiales</taxon>
        <taxon>Chromatiaceae</taxon>
        <taxon>Thiospirillum</taxon>
    </lineage>
</organism>
<dbReference type="Gene3D" id="3.10.50.40">
    <property type="match status" value="1"/>
</dbReference>
<dbReference type="InterPro" id="IPR023058">
    <property type="entry name" value="PPIase_PpiC_CS"/>
</dbReference>
<evidence type="ECO:0000256" key="4">
    <source>
        <dbReference type="ARBA" id="ARBA00022692"/>
    </source>
</evidence>
<evidence type="ECO:0000256" key="6">
    <source>
        <dbReference type="ARBA" id="ARBA00023136"/>
    </source>
</evidence>